<comment type="caution">
    <text evidence="1">The sequence shown here is derived from an EMBL/GenBank/DDBJ whole genome shotgun (WGS) entry which is preliminary data.</text>
</comment>
<dbReference type="PANTHER" id="PTHR47018">
    <property type="entry name" value="CXC DOMAIN-CONTAINING PROTEIN-RELATED"/>
    <property type="match status" value="1"/>
</dbReference>
<reference evidence="1" key="1">
    <citation type="journal article" date="2023" name="Mol. Biol. Evol.">
        <title>Third-Generation Sequencing Reveals the Adaptive Role of the Epigenome in Three Deep-Sea Polychaetes.</title>
        <authorList>
            <person name="Perez M."/>
            <person name="Aroh O."/>
            <person name="Sun Y."/>
            <person name="Lan Y."/>
            <person name="Juniper S.K."/>
            <person name="Young C.R."/>
            <person name="Angers B."/>
            <person name="Qian P.Y."/>
        </authorList>
    </citation>
    <scope>NUCLEOTIDE SEQUENCE</scope>
    <source>
        <strain evidence="1">P08H-3</strain>
    </source>
</reference>
<organism evidence="1 2">
    <name type="scientific">Paralvinella palmiformis</name>
    <dbReference type="NCBI Taxonomy" id="53620"/>
    <lineage>
        <taxon>Eukaryota</taxon>
        <taxon>Metazoa</taxon>
        <taxon>Spiralia</taxon>
        <taxon>Lophotrochozoa</taxon>
        <taxon>Annelida</taxon>
        <taxon>Polychaeta</taxon>
        <taxon>Sedentaria</taxon>
        <taxon>Canalipalpata</taxon>
        <taxon>Terebellida</taxon>
        <taxon>Terebelliformia</taxon>
        <taxon>Alvinellidae</taxon>
        <taxon>Paralvinella</taxon>
    </lineage>
</organism>
<dbReference type="EMBL" id="JAODUP010000987">
    <property type="protein sequence ID" value="KAK2142184.1"/>
    <property type="molecule type" value="Genomic_DNA"/>
</dbReference>
<dbReference type="PANTHER" id="PTHR47018:SF3">
    <property type="entry name" value="MYCBP-ASSOCIATED PROTEIN"/>
    <property type="match status" value="1"/>
</dbReference>
<dbReference type="AlphaFoldDB" id="A0AAD9IWI6"/>
<protein>
    <submittedName>
        <fullName evidence="1">Uncharacterized protein</fullName>
    </submittedName>
</protein>
<proteinExistence type="predicted"/>
<name>A0AAD9IWI6_9ANNE</name>
<evidence type="ECO:0000313" key="1">
    <source>
        <dbReference type="EMBL" id="KAK2142184.1"/>
    </source>
</evidence>
<sequence>MVSILLCFTRAQRDGSWDLHLYAFKRMPPILFRYDHVNYARWGTVYLAEMSVLPPEVLLEFQEGITRIVSYNLRTVIASQTTAILRLTTDDEEDEYTHTMSTRKVGWKKTTLMKAA</sequence>
<keyword evidence="2" id="KW-1185">Reference proteome</keyword>
<dbReference type="Proteomes" id="UP001208570">
    <property type="component" value="Unassembled WGS sequence"/>
</dbReference>
<gene>
    <name evidence="1" type="ORF">LSH36_987g00029</name>
</gene>
<accession>A0AAD9IWI6</accession>
<evidence type="ECO:0000313" key="2">
    <source>
        <dbReference type="Proteomes" id="UP001208570"/>
    </source>
</evidence>